<evidence type="ECO:0000256" key="1">
    <source>
        <dbReference type="SAM" id="MobiDB-lite"/>
    </source>
</evidence>
<keyword evidence="2" id="KW-0472">Membrane</keyword>
<evidence type="ECO:0000256" key="2">
    <source>
        <dbReference type="SAM" id="Phobius"/>
    </source>
</evidence>
<proteinExistence type="predicted"/>
<keyword evidence="2" id="KW-1133">Transmembrane helix</keyword>
<organism evidence="3">
    <name type="scientific">Chaetoceros debilis</name>
    <dbReference type="NCBI Taxonomy" id="122233"/>
    <lineage>
        <taxon>Eukaryota</taxon>
        <taxon>Sar</taxon>
        <taxon>Stramenopiles</taxon>
        <taxon>Ochrophyta</taxon>
        <taxon>Bacillariophyta</taxon>
        <taxon>Coscinodiscophyceae</taxon>
        <taxon>Chaetocerotophycidae</taxon>
        <taxon>Chaetocerotales</taxon>
        <taxon>Chaetocerotaceae</taxon>
        <taxon>Chaetoceros</taxon>
    </lineage>
</organism>
<accession>A0A7S3VCX2</accession>
<feature type="compositionally biased region" description="Polar residues" evidence="1">
    <location>
        <begin position="216"/>
        <end position="228"/>
    </location>
</feature>
<evidence type="ECO:0000313" key="3">
    <source>
        <dbReference type="EMBL" id="CAE0472691.1"/>
    </source>
</evidence>
<feature type="region of interest" description="Disordered" evidence="1">
    <location>
        <begin position="1"/>
        <end position="59"/>
    </location>
</feature>
<evidence type="ECO:0008006" key="4">
    <source>
        <dbReference type="Google" id="ProtNLM"/>
    </source>
</evidence>
<dbReference type="AlphaFoldDB" id="A0A7S3VCX2"/>
<sequence>MPPVYTHPTRSFPPGSARKQLDTSGRASASASGTKHRVHHPHKHHHYNNNRHTSTFQHDGDAADDEFNLSSTLLSPLKILKHLAILCFAILVTMGAATTIFLLYITIRPFSLPTYRRLSCTLGVAALMDAMPLLLPNMQLNLTGDSDPLTSVGVSVLVCNHSMDGDWWAILMLARCVGLRGSIKAFLQRRATSSGTSGNKNSHSMSSSVHMHTSTYNNESPSKTLNPSPSAPMLHCTSNNKTQDFFTNNSGGGMTRNLSSPNATIVIPSATISVDGAGAGAGARPVTVTVFV</sequence>
<feature type="compositionally biased region" description="Basic residues" evidence="1">
    <location>
        <begin position="34"/>
        <end position="49"/>
    </location>
</feature>
<protein>
    <recommendedName>
        <fullName evidence="4">Phospholipid/glycerol acyltransferase domain-containing protein</fullName>
    </recommendedName>
</protein>
<feature type="compositionally biased region" description="Low complexity" evidence="1">
    <location>
        <begin position="202"/>
        <end position="215"/>
    </location>
</feature>
<feature type="region of interest" description="Disordered" evidence="1">
    <location>
        <begin position="193"/>
        <end position="232"/>
    </location>
</feature>
<name>A0A7S3VCX2_9STRA</name>
<gene>
    <name evidence="3" type="ORF">CDEB00056_LOCUS17544</name>
</gene>
<dbReference type="EMBL" id="HBIO01022839">
    <property type="protein sequence ID" value="CAE0472691.1"/>
    <property type="molecule type" value="Transcribed_RNA"/>
</dbReference>
<keyword evidence="2" id="KW-0812">Transmembrane</keyword>
<feature type="transmembrane region" description="Helical" evidence="2">
    <location>
        <begin position="83"/>
        <end position="106"/>
    </location>
</feature>
<reference evidence="3" key="1">
    <citation type="submission" date="2021-01" db="EMBL/GenBank/DDBJ databases">
        <authorList>
            <person name="Corre E."/>
            <person name="Pelletier E."/>
            <person name="Niang G."/>
            <person name="Scheremetjew M."/>
            <person name="Finn R."/>
            <person name="Kale V."/>
            <person name="Holt S."/>
            <person name="Cochrane G."/>
            <person name="Meng A."/>
            <person name="Brown T."/>
            <person name="Cohen L."/>
        </authorList>
    </citation>
    <scope>NUCLEOTIDE SEQUENCE</scope>
    <source>
        <strain evidence="3">MM31A-1</strain>
    </source>
</reference>